<proteinExistence type="predicted"/>
<evidence type="ECO:0008006" key="5">
    <source>
        <dbReference type="Google" id="ProtNLM"/>
    </source>
</evidence>
<dbReference type="Pfam" id="PF04072">
    <property type="entry name" value="LCM"/>
    <property type="match status" value="1"/>
</dbReference>
<dbReference type="EMBL" id="BKAU01000001">
    <property type="protein sequence ID" value="GEP95653.1"/>
    <property type="molecule type" value="Genomic_DNA"/>
</dbReference>
<dbReference type="OrthoDB" id="652025at2"/>
<dbReference type="GO" id="GO:0008168">
    <property type="term" value="F:methyltransferase activity"/>
    <property type="evidence" value="ECO:0007669"/>
    <property type="project" value="UniProtKB-KW"/>
</dbReference>
<dbReference type="Proteomes" id="UP000321436">
    <property type="component" value="Unassembled WGS sequence"/>
</dbReference>
<accession>A0A512RIW4</accession>
<evidence type="ECO:0000313" key="3">
    <source>
        <dbReference type="EMBL" id="GEP95653.1"/>
    </source>
</evidence>
<dbReference type="InterPro" id="IPR029063">
    <property type="entry name" value="SAM-dependent_MTases_sf"/>
</dbReference>
<dbReference type="PANTHER" id="PTHR43619">
    <property type="entry name" value="S-ADENOSYL-L-METHIONINE-DEPENDENT METHYLTRANSFERASE YKTD-RELATED"/>
    <property type="match status" value="1"/>
</dbReference>
<dbReference type="InterPro" id="IPR007213">
    <property type="entry name" value="Ppm1/Ppm2/Tcmp"/>
</dbReference>
<sequence length="278" mass="31281">MDLLDHPLKVAPTAALVLSFARSLYQGGPTRTYYEKLDLRESDALARSMDPATGGVVLVRKRFIRYQLEQFLNEDEPVQICIPGAGLDPLSLHLSEYHGSAIHSIYELDAAHLQAKAHHYQGLLPDEPPVHFIQADITDTLHLEHRLRDAGYSSGRPTIIVFEGIVHYLSEENFIDLMQTFSTPNKTNIVLMDYLLPEYAIPHSALPLFHSTKQQVESMTGKAIQTYSREQMFSAIASLHGDVVGVDSMKSAEFKLNGRNELFYEEGEGLIEMMAFYL</sequence>
<dbReference type="Gene3D" id="3.40.50.150">
    <property type="entry name" value="Vaccinia Virus protein VP39"/>
    <property type="match status" value="1"/>
</dbReference>
<keyword evidence="4" id="KW-1185">Reference proteome</keyword>
<dbReference type="GO" id="GO:0032259">
    <property type="term" value="P:methylation"/>
    <property type="evidence" value="ECO:0007669"/>
    <property type="project" value="UniProtKB-KW"/>
</dbReference>
<dbReference type="PANTHER" id="PTHR43619:SF2">
    <property type="entry name" value="S-ADENOSYL-L-METHIONINE-DEPENDENT METHYLTRANSFERASES SUPERFAMILY PROTEIN"/>
    <property type="match status" value="1"/>
</dbReference>
<dbReference type="AlphaFoldDB" id="A0A512RIW4"/>
<organism evidence="3 4">
    <name type="scientific">Chitinophaga cymbidii</name>
    <dbReference type="NCBI Taxonomy" id="1096750"/>
    <lineage>
        <taxon>Bacteria</taxon>
        <taxon>Pseudomonadati</taxon>
        <taxon>Bacteroidota</taxon>
        <taxon>Chitinophagia</taxon>
        <taxon>Chitinophagales</taxon>
        <taxon>Chitinophagaceae</taxon>
        <taxon>Chitinophaga</taxon>
    </lineage>
</organism>
<evidence type="ECO:0000256" key="1">
    <source>
        <dbReference type="ARBA" id="ARBA00022603"/>
    </source>
</evidence>
<evidence type="ECO:0000256" key="2">
    <source>
        <dbReference type="ARBA" id="ARBA00022679"/>
    </source>
</evidence>
<dbReference type="RefSeq" id="WP_146860082.1">
    <property type="nucleotide sequence ID" value="NZ_BKAU01000001.1"/>
</dbReference>
<reference evidence="3 4" key="1">
    <citation type="submission" date="2019-07" db="EMBL/GenBank/DDBJ databases">
        <title>Whole genome shotgun sequence of Chitinophaga cymbidii NBRC 109752.</title>
        <authorList>
            <person name="Hosoyama A."/>
            <person name="Uohara A."/>
            <person name="Ohji S."/>
            <person name="Ichikawa N."/>
        </authorList>
    </citation>
    <scope>NUCLEOTIDE SEQUENCE [LARGE SCALE GENOMIC DNA]</scope>
    <source>
        <strain evidence="3 4">NBRC 109752</strain>
    </source>
</reference>
<dbReference type="SUPFAM" id="SSF53335">
    <property type="entry name" value="S-adenosyl-L-methionine-dependent methyltransferases"/>
    <property type="match status" value="1"/>
</dbReference>
<keyword evidence="2" id="KW-0808">Transferase</keyword>
<comment type="caution">
    <text evidence="3">The sequence shown here is derived from an EMBL/GenBank/DDBJ whole genome shotgun (WGS) entry which is preliminary data.</text>
</comment>
<keyword evidence="1" id="KW-0489">Methyltransferase</keyword>
<gene>
    <name evidence="3" type="ORF">CCY01nite_19130</name>
</gene>
<evidence type="ECO:0000313" key="4">
    <source>
        <dbReference type="Proteomes" id="UP000321436"/>
    </source>
</evidence>
<protein>
    <recommendedName>
        <fullName evidence="5">Leucine carboxyl methyltransferase</fullName>
    </recommendedName>
</protein>
<name>A0A512RIW4_9BACT</name>